<organism evidence="1">
    <name type="scientific">Anguilla anguilla</name>
    <name type="common">European freshwater eel</name>
    <name type="synonym">Muraena anguilla</name>
    <dbReference type="NCBI Taxonomy" id="7936"/>
    <lineage>
        <taxon>Eukaryota</taxon>
        <taxon>Metazoa</taxon>
        <taxon>Chordata</taxon>
        <taxon>Craniata</taxon>
        <taxon>Vertebrata</taxon>
        <taxon>Euteleostomi</taxon>
        <taxon>Actinopterygii</taxon>
        <taxon>Neopterygii</taxon>
        <taxon>Teleostei</taxon>
        <taxon>Anguilliformes</taxon>
        <taxon>Anguillidae</taxon>
        <taxon>Anguilla</taxon>
    </lineage>
</organism>
<reference evidence="1" key="1">
    <citation type="submission" date="2014-11" db="EMBL/GenBank/DDBJ databases">
        <authorList>
            <person name="Amaro Gonzalez C."/>
        </authorList>
    </citation>
    <scope>NUCLEOTIDE SEQUENCE</scope>
</reference>
<sequence length="17" mass="1964">MLLNTFSALYIMMCLIS</sequence>
<protein>
    <submittedName>
        <fullName evidence="1">Uncharacterized protein</fullName>
    </submittedName>
</protein>
<name>A0A0E9UIC8_ANGAN</name>
<dbReference type="EMBL" id="GBXM01043562">
    <property type="protein sequence ID" value="JAH65015.1"/>
    <property type="molecule type" value="Transcribed_RNA"/>
</dbReference>
<dbReference type="AlphaFoldDB" id="A0A0E9UIC8"/>
<proteinExistence type="predicted"/>
<reference evidence="1" key="2">
    <citation type="journal article" date="2015" name="Fish Shellfish Immunol.">
        <title>Early steps in the European eel (Anguilla anguilla)-Vibrio vulnificus interaction in the gills: Role of the RtxA13 toxin.</title>
        <authorList>
            <person name="Callol A."/>
            <person name="Pajuelo D."/>
            <person name="Ebbesson L."/>
            <person name="Teles M."/>
            <person name="MacKenzie S."/>
            <person name="Amaro C."/>
        </authorList>
    </citation>
    <scope>NUCLEOTIDE SEQUENCE</scope>
</reference>
<accession>A0A0E9UIC8</accession>
<evidence type="ECO:0000313" key="1">
    <source>
        <dbReference type="EMBL" id="JAH65015.1"/>
    </source>
</evidence>